<evidence type="ECO:0000313" key="11">
    <source>
        <dbReference type="RefSeq" id="XP_021090424.2"/>
    </source>
</evidence>
<feature type="transmembrane region" description="Helical" evidence="8">
    <location>
        <begin position="232"/>
        <end position="255"/>
    </location>
</feature>
<dbReference type="GO" id="GO:0005886">
    <property type="term" value="C:plasma membrane"/>
    <property type="evidence" value="ECO:0007669"/>
    <property type="project" value="TreeGrafter"/>
</dbReference>
<dbReference type="GeneID" id="101833622"/>
<keyword evidence="6" id="KW-0675">Receptor</keyword>
<evidence type="ECO:0000256" key="7">
    <source>
        <dbReference type="ARBA" id="ARBA00023224"/>
    </source>
</evidence>
<dbReference type="AlphaFoldDB" id="A0A3Q0DD12"/>
<organism evidence="10 11">
    <name type="scientific">Mesocricetus auratus</name>
    <name type="common">Golden hamster</name>
    <dbReference type="NCBI Taxonomy" id="10036"/>
    <lineage>
        <taxon>Eukaryota</taxon>
        <taxon>Metazoa</taxon>
        <taxon>Chordata</taxon>
        <taxon>Craniata</taxon>
        <taxon>Vertebrata</taxon>
        <taxon>Euteleostomi</taxon>
        <taxon>Mammalia</taxon>
        <taxon>Eutheria</taxon>
        <taxon>Euarchontoglires</taxon>
        <taxon>Glires</taxon>
        <taxon>Rodentia</taxon>
        <taxon>Myomorpha</taxon>
        <taxon>Muroidea</taxon>
        <taxon>Cricetidae</taxon>
        <taxon>Cricetinae</taxon>
        <taxon>Mesocricetus</taxon>
    </lineage>
</organism>
<evidence type="ECO:0000256" key="6">
    <source>
        <dbReference type="ARBA" id="ARBA00023170"/>
    </source>
</evidence>
<dbReference type="PANTHER" id="PTHR11334">
    <property type="entry name" value="MAS-RELATED G-PROTEIN COUPLED RECEPTOR"/>
    <property type="match status" value="1"/>
</dbReference>
<dbReference type="PRINTS" id="PR02108">
    <property type="entry name" value="MRGPCRFAMILY"/>
</dbReference>
<dbReference type="InterPro" id="IPR017452">
    <property type="entry name" value="GPCR_Rhodpsn_7TM"/>
</dbReference>
<evidence type="ECO:0000259" key="9">
    <source>
        <dbReference type="PROSITE" id="PS50262"/>
    </source>
</evidence>
<evidence type="ECO:0000256" key="5">
    <source>
        <dbReference type="ARBA" id="ARBA00023136"/>
    </source>
</evidence>
<dbReference type="Proteomes" id="UP000886700">
    <property type="component" value="Unplaced"/>
</dbReference>
<proteinExistence type="predicted"/>
<keyword evidence="4" id="KW-0297">G-protein coupled receptor</keyword>
<sequence length="350" mass="39890">MEDSYVIANIRVNPNTPEWETNIIAGNGRNDTETSFCNIISHTMIWLSLIIGLIGLIGNATVLWFLGFHMQRNVFSVYMLNLAGADFLFMCFQIARCIHIIMDTFYSNIISTPLFYFVVLNFAYLCGLSMVSAISIERCLSAIWPIWYRCQRPRYTSAAVCTLLWVLSLLLSLLEGKECGLIFDTLGPGWCQSFDFITAAWLIILFLVLLGSSLTLVLTIFCGSHRIPVTKLYMTIMCTVLVFLLFGLPYGIYWFLFSWIEGFDNLVSCYFYSITIFLSCFNSCANPITYFLVGCIRHRRFRRSTLKLLLQRALQDTTEGEECGEGASSGRPREMKTVGQRLRAALIRLK</sequence>
<dbReference type="Pfam" id="PF00001">
    <property type="entry name" value="7tm_1"/>
    <property type="match status" value="1"/>
</dbReference>
<evidence type="ECO:0000256" key="3">
    <source>
        <dbReference type="ARBA" id="ARBA00022989"/>
    </source>
</evidence>
<feature type="transmembrane region" description="Helical" evidence="8">
    <location>
        <begin position="44"/>
        <end position="66"/>
    </location>
</feature>
<keyword evidence="7" id="KW-0807">Transducer</keyword>
<protein>
    <submittedName>
        <fullName evidence="11">Mas-related G-protein coupled receptor member X2-like isoform X1</fullName>
    </submittedName>
</protein>
<dbReference type="PROSITE" id="PS50262">
    <property type="entry name" value="G_PROTEIN_RECEP_F1_2"/>
    <property type="match status" value="1"/>
</dbReference>
<evidence type="ECO:0000256" key="8">
    <source>
        <dbReference type="SAM" id="Phobius"/>
    </source>
</evidence>
<feature type="domain" description="G-protein coupled receptors family 1 profile" evidence="9">
    <location>
        <begin position="58"/>
        <end position="290"/>
    </location>
</feature>
<evidence type="ECO:0000256" key="1">
    <source>
        <dbReference type="ARBA" id="ARBA00004141"/>
    </source>
</evidence>
<keyword evidence="2 8" id="KW-0812">Transmembrane</keyword>
<feature type="transmembrane region" description="Helical" evidence="8">
    <location>
        <begin position="155"/>
        <end position="174"/>
    </location>
</feature>
<evidence type="ECO:0000313" key="10">
    <source>
        <dbReference type="Proteomes" id="UP000886700"/>
    </source>
</evidence>
<dbReference type="GO" id="GO:0004930">
    <property type="term" value="F:G protein-coupled receptor activity"/>
    <property type="evidence" value="ECO:0007669"/>
    <property type="project" value="UniProtKB-KW"/>
</dbReference>
<keyword evidence="5 8" id="KW-0472">Membrane</keyword>
<dbReference type="STRING" id="10036.ENSMAUP00000005300"/>
<feature type="transmembrane region" description="Helical" evidence="8">
    <location>
        <begin position="194"/>
        <end position="220"/>
    </location>
</feature>
<name>A0A3Q0DD12_MESAU</name>
<dbReference type="Gene3D" id="1.20.1070.10">
    <property type="entry name" value="Rhodopsin 7-helix transmembrane proteins"/>
    <property type="match status" value="1"/>
</dbReference>
<feature type="transmembrane region" description="Helical" evidence="8">
    <location>
        <begin position="78"/>
        <end position="102"/>
    </location>
</feature>
<dbReference type="PANTHER" id="PTHR11334:SF66">
    <property type="entry name" value="MAS-RELATED G-PROTEIN COUPLED RECEPTOR MEMBER B1-RELATED"/>
    <property type="match status" value="1"/>
</dbReference>
<dbReference type="KEGG" id="maua:101833622"/>
<keyword evidence="3 8" id="KW-1133">Transmembrane helix</keyword>
<dbReference type="InterPro" id="IPR026234">
    <property type="entry name" value="MRGPCRFAMILY"/>
</dbReference>
<feature type="transmembrane region" description="Helical" evidence="8">
    <location>
        <begin position="270"/>
        <end position="293"/>
    </location>
</feature>
<reference evidence="11" key="1">
    <citation type="submission" date="2025-08" db="UniProtKB">
        <authorList>
            <consortium name="RefSeq"/>
        </authorList>
    </citation>
    <scope>IDENTIFICATION</scope>
    <source>
        <tissue evidence="11">Liver</tissue>
    </source>
</reference>
<evidence type="ECO:0000256" key="2">
    <source>
        <dbReference type="ARBA" id="ARBA00022692"/>
    </source>
</evidence>
<dbReference type="SUPFAM" id="SSF81321">
    <property type="entry name" value="Family A G protein-coupled receptor-like"/>
    <property type="match status" value="1"/>
</dbReference>
<keyword evidence="10" id="KW-1185">Reference proteome</keyword>
<comment type="subcellular location">
    <subcellularLocation>
        <location evidence="1">Membrane</location>
        <topology evidence="1">Multi-pass membrane protein</topology>
    </subcellularLocation>
</comment>
<accession>A0A3Q0DD12</accession>
<evidence type="ECO:0000256" key="4">
    <source>
        <dbReference type="ARBA" id="ARBA00023040"/>
    </source>
</evidence>
<dbReference type="PRINTS" id="PR00237">
    <property type="entry name" value="GPCRRHODOPSN"/>
</dbReference>
<gene>
    <name evidence="11" type="primary">LOC101833622</name>
</gene>
<dbReference type="InterPro" id="IPR000276">
    <property type="entry name" value="GPCR_Rhodpsn"/>
</dbReference>
<feature type="transmembrane region" description="Helical" evidence="8">
    <location>
        <begin position="114"/>
        <end position="134"/>
    </location>
</feature>
<dbReference type="RefSeq" id="XP_021090424.2">
    <property type="nucleotide sequence ID" value="XM_021234765.2"/>
</dbReference>